<dbReference type="OrthoDB" id="9799092at2"/>
<evidence type="ECO:0000313" key="1">
    <source>
        <dbReference type="EMBL" id="AMK53919.1"/>
    </source>
</evidence>
<dbReference type="KEGG" id="fro:AALO17_07850"/>
<dbReference type="RefSeq" id="WP_067555673.1">
    <property type="nucleotide sequence ID" value="NZ_CAMTBT010000040.1"/>
</dbReference>
<protein>
    <recommendedName>
        <fullName evidence="5">GrpB family protein</fullName>
    </recommendedName>
</protein>
<evidence type="ECO:0008006" key="5">
    <source>
        <dbReference type="Google" id="ProtNLM"/>
    </source>
</evidence>
<dbReference type="EMBL" id="MPJZ01000035">
    <property type="protein sequence ID" value="OLU46105.1"/>
    <property type="molecule type" value="Genomic_DNA"/>
</dbReference>
<dbReference type="Pfam" id="PF04229">
    <property type="entry name" value="GrpB"/>
    <property type="match status" value="1"/>
</dbReference>
<evidence type="ECO:0000313" key="2">
    <source>
        <dbReference type="EMBL" id="OLU46105.1"/>
    </source>
</evidence>
<dbReference type="InterPro" id="IPR043519">
    <property type="entry name" value="NT_sf"/>
</dbReference>
<dbReference type="PANTHER" id="PTHR34822">
    <property type="entry name" value="GRPB DOMAIN PROTEIN (AFU_ORTHOLOGUE AFUA_1G01530)"/>
    <property type="match status" value="1"/>
</dbReference>
<dbReference type="SUPFAM" id="SSF81301">
    <property type="entry name" value="Nucleotidyltransferase"/>
    <property type="match status" value="1"/>
</dbReference>
<evidence type="ECO:0000313" key="3">
    <source>
        <dbReference type="Proteomes" id="UP000069771"/>
    </source>
</evidence>
<gene>
    <name evidence="1" type="ORF">AALO17_07850</name>
    <name evidence="2" type="ORF">BO223_02680</name>
</gene>
<dbReference type="GeneID" id="78477586"/>
<accession>A0A140DTE2</accession>
<sequence length="190" mass="21640">MTKTLEDMSLEELWQLFPIVLTSHQDCWKDWYSQEAAALKQLLPAGTKVHHIGSTAVPGIPAKPIVDILACLPMAAEFPACRRVLEKTGWICMSQSDSRMSFNKGYTDTGFADRVFHLHLRLPGDEDELYFRDWLTAHPEDAALYEALKLDLWRKHEHDRDGYTAAKTGFVERITKLARERAGLSARDLP</sequence>
<name>A0A140DTE2_9FIRM</name>
<proteinExistence type="predicted"/>
<evidence type="ECO:0000313" key="4">
    <source>
        <dbReference type="Proteomes" id="UP000186758"/>
    </source>
</evidence>
<dbReference type="PANTHER" id="PTHR34822:SF1">
    <property type="entry name" value="GRPB FAMILY PROTEIN"/>
    <property type="match status" value="1"/>
</dbReference>
<organism evidence="1 3">
    <name type="scientific">Faecalibaculum rodentium</name>
    <dbReference type="NCBI Taxonomy" id="1702221"/>
    <lineage>
        <taxon>Bacteria</taxon>
        <taxon>Bacillati</taxon>
        <taxon>Bacillota</taxon>
        <taxon>Erysipelotrichia</taxon>
        <taxon>Erysipelotrichales</taxon>
        <taxon>Erysipelotrichaceae</taxon>
        <taxon>Faecalibaculum</taxon>
    </lineage>
</organism>
<dbReference type="Proteomes" id="UP000069771">
    <property type="component" value="Chromosome"/>
</dbReference>
<reference evidence="2 4" key="2">
    <citation type="submission" date="2016-11" db="EMBL/GenBank/DDBJ databases">
        <title>Description of two novel members of the family Erysipelotrichaceae: Ileibacterium lipovorans gen. nov., sp. nov. and Dubosiella newyorkensis, gen. nov., sp. nov.</title>
        <authorList>
            <person name="Cox L.M."/>
            <person name="Sohn J."/>
            <person name="Tyrrell K.L."/>
            <person name="Citron D.M."/>
            <person name="Lawson P.A."/>
            <person name="Patel N.B."/>
            <person name="Iizumi T."/>
            <person name="Perez-Perez G.I."/>
            <person name="Goldstein E.J."/>
            <person name="Blaser M.J."/>
        </authorList>
    </citation>
    <scope>NUCLEOTIDE SEQUENCE [LARGE SCALE GENOMIC DNA]</scope>
    <source>
        <strain evidence="2 4">NYU-BL-K8</strain>
    </source>
</reference>
<dbReference type="InterPro" id="IPR007344">
    <property type="entry name" value="GrpB/CoaE"/>
</dbReference>
<dbReference type="EMBL" id="CP011391">
    <property type="protein sequence ID" value="AMK53919.1"/>
    <property type="molecule type" value="Genomic_DNA"/>
</dbReference>
<dbReference type="Proteomes" id="UP000186758">
    <property type="component" value="Unassembled WGS sequence"/>
</dbReference>
<dbReference type="Gene3D" id="3.30.460.10">
    <property type="entry name" value="Beta Polymerase, domain 2"/>
    <property type="match status" value="1"/>
</dbReference>
<dbReference type="STRING" id="1702221.AALO17_07850"/>
<dbReference type="AlphaFoldDB" id="A0A140DTE2"/>
<dbReference type="PATRIC" id="fig|1702221.3.peg.760"/>
<keyword evidence="3" id="KW-1185">Reference proteome</keyword>
<reference evidence="1 3" key="1">
    <citation type="journal article" date="2016" name="Gut Pathog.">
        <title>Whole genome sequencing of "Faecalibaculum rodentium" ALO17, isolated from C57BL/6J laboratory mouse feces.</title>
        <authorList>
            <person name="Lim S."/>
            <person name="Chang D.H."/>
            <person name="Ahn S."/>
            <person name="Kim B.C."/>
        </authorList>
    </citation>
    <scope>NUCLEOTIDE SEQUENCE [LARGE SCALE GENOMIC DNA]</scope>
    <source>
        <strain evidence="1 3">Alo17</strain>
    </source>
</reference>